<accession>A0AAE3FXR5</accession>
<dbReference type="AlphaFoldDB" id="A0AAE3FXR5"/>
<protein>
    <submittedName>
        <fullName evidence="6">Citramalate synthase</fullName>
    </submittedName>
</protein>
<keyword evidence="7" id="KW-1185">Reference proteome</keyword>
<evidence type="ECO:0000256" key="1">
    <source>
        <dbReference type="ARBA" id="ARBA00006154"/>
    </source>
</evidence>
<dbReference type="InterPro" id="IPR013785">
    <property type="entry name" value="Aldolase_TIM"/>
</dbReference>
<evidence type="ECO:0000256" key="4">
    <source>
        <dbReference type="RuleBase" id="RU003523"/>
    </source>
</evidence>
<dbReference type="InterPro" id="IPR054691">
    <property type="entry name" value="LeuA/HCS_post-cat"/>
</dbReference>
<evidence type="ECO:0000313" key="6">
    <source>
        <dbReference type="EMBL" id="MCL9817328.1"/>
    </source>
</evidence>
<comment type="caution">
    <text evidence="6">The sequence shown here is derived from an EMBL/GenBank/DDBJ whole genome shotgun (WGS) entry which is preliminary data.</text>
</comment>
<proteinExistence type="inferred from homology"/>
<feature type="domain" description="Pyruvate carboxyltransferase" evidence="5">
    <location>
        <begin position="1"/>
        <end position="250"/>
    </location>
</feature>
<evidence type="ECO:0000256" key="2">
    <source>
        <dbReference type="ARBA" id="ARBA00022679"/>
    </source>
</evidence>
<dbReference type="RefSeq" id="WP_250584377.1">
    <property type="nucleotide sequence ID" value="NZ_JAKRVX010000003.1"/>
</dbReference>
<reference evidence="6" key="1">
    <citation type="journal article" date="2022" name="Syst. Appl. Microbiol.">
        <title>Natronocalculus amylovorans gen. nov., sp. nov., and Natranaeroarchaeum aerophilus sp. nov., dominant culturable amylolytic natronoarchaea from hypersaline soda lakes in southwestern Siberia.</title>
        <authorList>
            <person name="Sorokin D.Y."/>
            <person name="Elcheninov A.G."/>
            <person name="Khizhniak T.V."/>
            <person name="Koenen M."/>
            <person name="Bale N.J."/>
            <person name="Damste J.S.S."/>
            <person name="Kublanov I.V."/>
        </authorList>
    </citation>
    <scope>NUCLEOTIDE SEQUENCE</scope>
    <source>
        <strain evidence="6">AArc-St2</strain>
    </source>
</reference>
<evidence type="ECO:0000259" key="5">
    <source>
        <dbReference type="PROSITE" id="PS50991"/>
    </source>
</evidence>
<organism evidence="6 7">
    <name type="scientific">Natronocalculus amylovorans</name>
    <dbReference type="NCBI Taxonomy" id="2917812"/>
    <lineage>
        <taxon>Archaea</taxon>
        <taxon>Methanobacteriati</taxon>
        <taxon>Methanobacteriota</taxon>
        <taxon>Stenosarchaea group</taxon>
        <taxon>Halobacteria</taxon>
        <taxon>Halobacteriales</taxon>
        <taxon>Haloferacaceae</taxon>
        <taxon>Natronocalculus</taxon>
    </lineage>
</organism>
<dbReference type="Proteomes" id="UP001203207">
    <property type="component" value="Unassembled WGS sequence"/>
</dbReference>
<dbReference type="Gene3D" id="1.10.238.260">
    <property type="match status" value="1"/>
</dbReference>
<comment type="similarity">
    <text evidence="1 4">Belongs to the alpha-IPM synthase/homocitrate synthase family.</text>
</comment>
<gene>
    <name evidence="6" type="ORF">AArcSt2_10280</name>
</gene>
<dbReference type="GO" id="GO:0019752">
    <property type="term" value="P:carboxylic acid metabolic process"/>
    <property type="evidence" value="ECO:0007669"/>
    <property type="project" value="InterPro"/>
</dbReference>
<dbReference type="SUPFAM" id="SSF51569">
    <property type="entry name" value="Aldolase"/>
    <property type="match status" value="1"/>
</dbReference>
<evidence type="ECO:0000313" key="7">
    <source>
        <dbReference type="Proteomes" id="UP001203207"/>
    </source>
</evidence>
<reference evidence="6" key="2">
    <citation type="submission" date="2022-02" db="EMBL/GenBank/DDBJ databases">
        <authorList>
            <person name="Elcheninov A.G."/>
            <person name="Sorokin D.Y."/>
            <person name="Kublanov I.V."/>
        </authorList>
    </citation>
    <scope>NUCLEOTIDE SEQUENCE</scope>
    <source>
        <strain evidence="6">AArc-St2</strain>
    </source>
</reference>
<dbReference type="Pfam" id="PF22617">
    <property type="entry name" value="HCS_D2"/>
    <property type="match status" value="1"/>
</dbReference>
<evidence type="ECO:0000256" key="3">
    <source>
        <dbReference type="ARBA" id="ARBA00048363"/>
    </source>
</evidence>
<keyword evidence="2 4" id="KW-0808">Transferase</keyword>
<comment type="catalytic activity">
    <reaction evidence="3">
        <text>acetyl-CoA + 2-oxoglutarate + H2O = (2R)-homocitrate + CoA + H(+)</text>
        <dbReference type="Rhea" id="RHEA:12929"/>
        <dbReference type="ChEBI" id="CHEBI:15377"/>
        <dbReference type="ChEBI" id="CHEBI:15378"/>
        <dbReference type="ChEBI" id="CHEBI:16810"/>
        <dbReference type="ChEBI" id="CHEBI:57287"/>
        <dbReference type="ChEBI" id="CHEBI:57288"/>
        <dbReference type="ChEBI" id="CHEBI:58884"/>
        <dbReference type="EC" id="2.3.3.14"/>
    </reaction>
    <physiologicalReaction direction="left-to-right" evidence="3">
        <dbReference type="Rhea" id="RHEA:12930"/>
    </physiologicalReaction>
</comment>
<dbReference type="PROSITE" id="PS00815">
    <property type="entry name" value="AIPM_HOMOCIT_SYNTH_1"/>
    <property type="match status" value="1"/>
</dbReference>
<name>A0AAE3FXR5_9EURY</name>
<dbReference type="Gene3D" id="3.20.20.70">
    <property type="entry name" value="Aldolase class I"/>
    <property type="match status" value="1"/>
</dbReference>
<dbReference type="PROSITE" id="PS00816">
    <property type="entry name" value="AIPM_HOMOCIT_SYNTH_2"/>
    <property type="match status" value="1"/>
</dbReference>
<dbReference type="PANTHER" id="PTHR42880">
    <property type="entry name" value="HOMOCITRATE SYNTHASE"/>
    <property type="match status" value="1"/>
</dbReference>
<dbReference type="InterPro" id="IPR000891">
    <property type="entry name" value="PYR_CT"/>
</dbReference>
<dbReference type="Pfam" id="PF00682">
    <property type="entry name" value="HMGL-like"/>
    <property type="match status" value="1"/>
</dbReference>
<dbReference type="PROSITE" id="PS50991">
    <property type="entry name" value="PYR_CT"/>
    <property type="match status" value="1"/>
</dbReference>
<dbReference type="EMBL" id="JAKRVX010000003">
    <property type="protein sequence ID" value="MCL9817328.1"/>
    <property type="molecule type" value="Genomic_DNA"/>
</dbReference>
<dbReference type="PANTHER" id="PTHR42880:SF1">
    <property type="entry name" value="ISOPROPYLMALATE_HOMOCITRATE_CITRAMALATE SYNTHASE FAMILY PROTEIN"/>
    <property type="match status" value="1"/>
</dbReference>
<dbReference type="InterPro" id="IPR002034">
    <property type="entry name" value="AIPM/Hcit_synth_CS"/>
</dbReference>
<dbReference type="GO" id="GO:0004410">
    <property type="term" value="F:homocitrate synthase activity"/>
    <property type="evidence" value="ECO:0007669"/>
    <property type="project" value="UniProtKB-EC"/>
</dbReference>
<sequence length="369" mass="39980">MALCDVTLREGDQLPGRSYSVEQKVDAGLKLDQLGIQYLQPGFPITGEKDQTVIKELAANTDAEIIGLARALEGDVDAAVDAESDVVEIFGSFAKRYLDNALESDKDTMKEMLRTAVDRAHERGTAVHLTLADAFRTDIAELQSVIPTFADVDCLVFADTVGVRTPRSVRETLTALSDTITTDRLGVHFHDDMGVATANALVAYELGVHRIDASIASFGERAGNPALEEIITCLAVEYGDELSIETEKLIPTCRSVLAELGESIDDRKAILGDAVVTHESGIHTAAMLTDPSTFEPFDPATFGGERRLLFGAGTGRSAARKLLERANIEPTVDRIRTYRDALTEQGPLETKRAVKLATELFETGKNQAN</sequence>